<protein>
    <recommendedName>
        <fullName evidence="1">Protein Smg homolog</fullName>
    </recommendedName>
</protein>
<evidence type="ECO:0000313" key="2">
    <source>
        <dbReference type="EMBL" id="RZU99476.1"/>
    </source>
</evidence>
<dbReference type="PANTHER" id="PTHR38692">
    <property type="entry name" value="PROTEIN SMG"/>
    <property type="match status" value="1"/>
</dbReference>
<name>A0A4Q8D264_9GAMM</name>
<keyword evidence="3" id="KW-1185">Reference proteome</keyword>
<dbReference type="EMBL" id="SHLI01000001">
    <property type="protein sequence ID" value="RZU99476.1"/>
    <property type="molecule type" value="Genomic_DNA"/>
</dbReference>
<dbReference type="Pfam" id="PF04361">
    <property type="entry name" value="DUF494"/>
    <property type="match status" value="1"/>
</dbReference>
<comment type="caution">
    <text evidence="2">The sequence shown here is derived from an EMBL/GenBank/DDBJ whole genome shotgun (WGS) entry which is preliminary data.</text>
</comment>
<dbReference type="PANTHER" id="PTHR38692:SF1">
    <property type="entry name" value="PROTEIN SMG"/>
    <property type="match status" value="1"/>
</dbReference>
<proteinExistence type="inferred from homology"/>
<dbReference type="AlphaFoldDB" id="A0A4Q8D264"/>
<gene>
    <name evidence="1" type="primary">smg</name>
    <name evidence="2" type="ORF">EV698_1768</name>
</gene>
<accession>A0A4Q8D264</accession>
<evidence type="ECO:0000256" key="1">
    <source>
        <dbReference type="HAMAP-Rule" id="MF_00598"/>
    </source>
</evidence>
<organism evidence="2 3">
    <name type="scientific">Spiribacter vilamensis</name>
    <dbReference type="NCBI Taxonomy" id="531306"/>
    <lineage>
        <taxon>Bacteria</taxon>
        <taxon>Pseudomonadati</taxon>
        <taxon>Pseudomonadota</taxon>
        <taxon>Gammaproteobacteria</taxon>
        <taxon>Chromatiales</taxon>
        <taxon>Ectothiorhodospiraceae</taxon>
        <taxon>Spiribacter</taxon>
    </lineage>
</organism>
<comment type="similarity">
    <text evidence="1">Belongs to the Smg family.</text>
</comment>
<reference evidence="2 3" key="1">
    <citation type="submission" date="2019-02" db="EMBL/GenBank/DDBJ databases">
        <title>Genomic Encyclopedia of Type Strains, Phase IV (KMG-IV): sequencing the most valuable type-strain genomes for metagenomic binning, comparative biology and taxonomic classification.</title>
        <authorList>
            <person name="Goeker M."/>
        </authorList>
    </citation>
    <scope>NUCLEOTIDE SEQUENCE [LARGE SCALE GENOMIC DNA]</scope>
    <source>
        <strain evidence="2 3">DSM 21056</strain>
    </source>
</reference>
<evidence type="ECO:0000313" key="3">
    <source>
        <dbReference type="Proteomes" id="UP000292298"/>
    </source>
</evidence>
<dbReference type="HAMAP" id="MF_00598">
    <property type="entry name" value="Smg"/>
    <property type="match status" value="1"/>
</dbReference>
<dbReference type="InterPro" id="IPR007456">
    <property type="entry name" value="Smg"/>
</dbReference>
<dbReference type="Proteomes" id="UP000292298">
    <property type="component" value="Unassembled WGS sequence"/>
</dbReference>
<sequence length="157" mass="17932">MKENVFEILMYLFENYFQDTVDIDPNRAQIEADLRDAGFSDPQILKALAWIDALAETRDLPVSAHGPSAMRIYTSAEMARLDIECRGFMLFLEQAEILTPGARELVIDRLMDLDEDLIDIDQLKWVVLMVLFSQPGQEEACASMESLLFEPPHPTKH</sequence>
<dbReference type="OrthoDB" id="9788984at2"/>
<dbReference type="RefSeq" id="WP_130503707.1">
    <property type="nucleotide sequence ID" value="NZ_SHLI01000001.1"/>
</dbReference>